<evidence type="ECO:0000256" key="1">
    <source>
        <dbReference type="ARBA" id="ARBA00006354"/>
    </source>
</evidence>
<dbReference type="RefSeq" id="WP_230526771.1">
    <property type="nucleotide sequence ID" value="NZ_JAJGAK010000001.1"/>
</dbReference>
<dbReference type="InterPro" id="IPR025158">
    <property type="entry name" value="Mg_chelat-rel_C"/>
</dbReference>
<feature type="domain" description="AAA+ ATPase" evidence="4">
    <location>
        <begin position="208"/>
        <end position="388"/>
    </location>
</feature>
<sequence>MGLALVHTRARAGVRAPAVRVEVHVGGGLPSLTIVGLPQAAVREAKDRVRAAIQCAQFEFPDGRIIVNLAPADLPKSGGRFDLPIALGILAASGQVANEALRDVEFVGELGLTGELRAVDGVLPAAIAAMQVGNRLIVPKDNGSEAALVQSAHVVVARTLNEVCAALAGAKTLPRAEAVDVIERCAPDLRDVRGQAQARRALEIAAAGQHHVLFVGTPGCGKTLLASRLPGLLPEASEAEALESAAVASISGRGVDAASWRLRPYRAPHHSTTAIALIGTDGRPGEVSLAHNGVLFLDELPEWGRHALQMLREPLETGHVIVSRAARQSEYPARFQLVAAMNPCPCGWAGDMGGRCRCNSETINRYRARISGPLLDRIDLHVEVPRLPPEALREDAPRGESSGEVRARVVAARERQIARAGVPNALLDPSATDATCRLAPHDRTLLERAITALDLSARSLHRILRVARTIADLDASDDIATRHVTEAIGYRTLDRGSGATR</sequence>
<dbReference type="PANTHER" id="PTHR32039:SF7">
    <property type="entry name" value="COMPETENCE PROTEIN COMM"/>
    <property type="match status" value="1"/>
</dbReference>
<proteinExistence type="inferred from homology"/>
<gene>
    <name evidence="5" type="ORF">LK996_09080</name>
</gene>
<dbReference type="InterPro" id="IPR004482">
    <property type="entry name" value="Mg_chelat-rel"/>
</dbReference>
<organism evidence="5 6">
    <name type="scientific">Noviluteimonas lactosilytica</name>
    <dbReference type="NCBI Taxonomy" id="2888523"/>
    <lineage>
        <taxon>Bacteria</taxon>
        <taxon>Pseudomonadati</taxon>
        <taxon>Pseudomonadota</taxon>
        <taxon>Gammaproteobacteria</taxon>
        <taxon>Lysobacterales</taxon>
        <taxon>Lysobacteraceae</taxon>
        <taxon>Noviluteimonas</taxon>
    </lineage>
</organism>
<comment type="caution">
    <text evidence="5">The sequence shown here is derived from an EMBL/GenBank/DDBJ whole genome shotgun (WGS) entry which is preliminary data.</text>
</comment>
<dbReference type="InterPro" id="IPR020568">
    <property type="entry name" value="Ribosomal_Su5_D2-typ_SF"/>
</dbReference>
<evidence type="ECO:0000259" key="4">
    <source>
        <dbReference type="SMART" id="SM00382"/>
    </source>
</evidence>
<comment type="similarity">
    <text evidence="1">Belongs to the Mg-chelatase subunits D/I family. ComM subfamily.</text>
</comment>
<dbReference type="NCBIfam" id="TIGR00368">
    <property type="entry name" value="YifB family Mg chelatase-like AAA ATPase"/>
    <property type="match status" value="1"/>
</dbReference>
<dbReference type="InterPro" id="IPR027417">
    <property type="entry name" value="P-loop_NTPase"/>
</dbReference>
<dbReference type="EMBL" id="JAJGAK010000001">
    <property type="protein sequence ID" value="MCC8363227.1"/>
    <property type="molecule type" value="Genomic_DNA"/>
</dbReference>
<keyword evidence="2" id="KW-0547">Nucleotide-binding</keyword>
<evidence type="ECO:0000256" key="3">
    <source>
        <dbReference type="ARBA" id="ARBA00022840"/>
    </source>
</evidence>
<name>A0ABS8JI23_9GAMM</name>
<dbReference type="Gene3D" id="3.30.230.10">
    <property type="match status" value="1"/>
</dbReference>
<keyword evidence="3" id="KW-0067">ATP-binding</keyword>
<dbReference type="NCBIfam" id="NF007365">
    <property type="entry name" value="PRK09862.1"/>
    <property type="match status" value="1"/>
</dbReference>
<evidence type="ECO:0000313" key="6">
    <source>
        <dbReference type="Proteomes" id="UP001165293"/>
    </source>
</evidence>
<dbReference type="SMART" id="SM00382">
    <property type="entry name" value="AAA"/>
    <property type="match status" value="1"/>
</dbReference>
<dbReference type="InterPro" id="IPR045006">
    <property type="entry name" value="CHLI-like"/>
</dbReference>
<dbReference type="Pfam" id="PF13541">
    <property type="entry name" value="ChlI"/>
    <property type="match status" value="1"/>
</dbReference>
<protein>
    <submittedName>
        <fullName evidence="5">YifB family Mg chelatase-like AAA ATPase</fullName>
    </submittedName>
</protein>
<keyword evidence="6" id="KW-1185">Reference proteome</keyword>
<dbReference type="InterPro" id="IPR001208">
    <property type="entry name" value="MCM_dom"/>
</dbReference>
<dbReference type="SUPFAM" id="SSF52540">
    <property type="entry name" value="P-loop containing nucleoside triphosphate hydrolases"/>
    <property type="match status" value="1"/>
</dbReference>
<dbReference type="PANTHER" id="PTHR32039">
    <property type="entry name" value="MAGNESIUM-CHELATASE SUBUNIT CHLI"/>
    <property type="match status" value="1"/>
</dbReference>
<accession>A0ABS8JI23</accession>
<dbReference type="InterPro" id="IPR003593">
    <property type="entry name" value="AAA+_ATPase"/>
</dbReference>
<dbReference type="SUPFAM" id="SSF54211">
    <property type="entry name" value="Ribosomal protein S5 domain 2-like"/>
    <property type="match status" value="1"/>
</dbReference>
<dbReference type="Gene3D" id="3.40.50.300">
    <property type="entry name" value="P-loop containing nucleotide triphosphate hydrolases"/>
    <property type="match status" value="1"/>
</dbReference>
<dbReference type="Proteomes" id="UP001165293">
    <property type="component" value="Unassembled WGS sequence"/>
</dbReference>
<evidence type="ECO:0000256" key="2">
    <source>
        <dbReference type="ARBA" id="ARBA00022741"/>
    </source>
</evidence>
<evidence type="ECO:0000313" key="5">
    <source>
        <dbReference type="EMBL" id="MCC8363227.1"/>
    </source>
</evidence>
<dbReference type="Pfam" id="PF13335">
    <property type="entry name" value="Mg_chelatase_C"/>
    <property type="match status" value="1"/>
</dbReference>
<dbReference type="InterPro" id="IPR000523">
    <property type="entry name" value="Mg_chelatse_chII-like_cat_dom"/>
</dbReference>
<dbReference type="InterPro" id="IPR014721">
    <property type="entry name" value="Ribsml_uS5_D2-typ_fold_subgr"/>
</dbReference>
<dbReference type="Pfam" id="PF01078">
    <property type="entry name" value="Mg_chelatase"/>
    <property type="match status" value="1"/>
</dbReference>
<dbReference type="PRINTS" id="PR01657">
    <property type="entry name" value="MCMFAMILY"/>
</dbReference>
<reference evidence="5" key="1">
    <citation type="submission" date="2021-10" db="EMBL/GenBank/DDBJ databases">
        <authorList>
            <person name="Lyu M."/>
            <person name="Wang X."/>
            <person name="Meng X."/>
            <person name="Xu K."/>
        </authorList>
    </citation>
    <scope>NUCLEOTIDE SEQUENCE</scope>
    <source>
        <strain evidence="5">A6</strain>
    </source>
</reference>